<dbReference type="SUPFAM" id="SSF54593">
    <property type="entry name" value="Glyoxalase/Bleomycin resistance protein/Dihydroxybiphenyl dioxygenase"/>
    <property type="match status" value="1"/>
</dbReference>
<feature type="domain" description="VOC" evidence="1">
    <location>
        <begin position="4"/>
        <end position="148"/>
    </location>
</feature>
<dbReference type="Pfam" id="PF00903">
    <property type="entry name" value="Glyoxalase"/>
    <property type="match status" value="1"/>
</dbReference>
<dbReference type="InterPro" id="IPR037523">
    <property type="entry name" value="VOC_core"/>
</dbReference>
<dbReference type="OrthoDB" id="9788468at2"/>
<protein>
    <submittedName>
        <fullName evidence="2">Glyoxalase-like domain protein</fullName>
    </submittedName>
</protein>
<dbReference type="InterPro" id="IPR029068">
    <property type="entry name" value="Glyas_Bleomycin-R_OHBP_Dase"/>
</dbReference>
<dbReference type="RefSeq" id="WP_070372647.1">
    <property type="nucleotide sequence ID" value="NZ_LKEU01000046.1"/>
</dbReference>
<dbReference type="AlphaFoldDB" id="A0A1F2PDZ7"/>
<name>A0A1F2PDZ7_9FIRM</name>
<dbReference type="Gene3D" id="3.10.180.10">
    <property type="entry name" value="2,3-Dihydroxybiphenyl 1,2-Dioxygenase, domain 1"/>
    <property type="match status" value="1"/>
</dbReference>
<dbReference type="PROSITE" id="PS51819">
    <property type="entry name" value="VOC"/>
    <property type="match status" value="1"/>
</dbReference>
<accession>A0A1F2PDZ7</accession>
<proteinExistence type="predicted"/>
<dbReference type="STRING" id="52694.ACWI_34040"/>
<comment type="caution">
    <text evidence="2">The sequence shown here is derived from an EMBL/GenBank/DDBJ whole genome shotgun (WGS) entry which is preliminary data.</text>
</comment>
<evidence type="ECO:0000313" key="3">
    <source>
        <dbReference type="Proteomes" id="UP000176244"/>
    </source>
</evidence>
<organism evidence="2 3">
    <name type="scientific">Acetobacterium wieringae</name>
    <dbReference type="NCBI Taxonomy" id="52694"/>
    <lineage>
        <taxon>Bacteria</taxon>
        <taxon>Bacillati</taxon>
        <taxon>Bacillota</taxon>
        <taxon>Clostridia</taxon>
        <taxon>Eubacteriales</taxon>
        <taxon>Eubacteriaceae</taxon>
        <taxon>Acetobacterium</taxon>
    </lineage>
</organism>
<evidence type="ECO:0000313" key="2">
    <source>
        <dbReference type="EMBL" id="OFV69092.1"/>
    </source>
</evidence>
<dbReference type="EMBL" id="LKEU01000046">
    <property type="protein sequence ID" value="OFV69092.1"/>
    <property type="molecule type" value="Genomic_DNA"/>
</dbReference>
<dbReference type="Proteomes" id="UP000176244">
    <property type="component" value="Unassembled WGS sequence"/>
</dbReference>
<evidence type="ECO:0000259" key="1">
    <source>
        <dbReference type="PROSITE" id="PS51819"/>
    </source>
</evidence>
<reference evidence="2 3" key="1">
    <citation type="submission" date="2015-09" db="EMBL/GenBank/DDBJ databases">
        <title>Genome sequence of Acetobacterium wieringae DSM 1911.</title>
        <authorList>
            <person name="Poehlein A."/>
            <person name="Bengelsdorf F.R."/>
            <person name="Schiel-Bengelsdorf B."/>
            <person name="Duerre P."/>
            <person name="Daniel R."/>
        </authorList>
    </citation>
    <scope>NUCLEOTIDE SEQUENCE [LARGE SCALE GENOMIC DNA]</scope>
    <source>
        <strain evidence="2 3">DSM 1911</strain>
    </source>
</reference>
<dbReference type="InterPro" id="IPR004360">
    <property type="entry name" value="Glyas_Fos-R_dOase_dom"/>
</dbReference>
<gene>
    <name evidence="2" type="ORF">ACWI_34040</name>
</gene>
<sequence>MKIKFTHTNIIAKDWEKLSWFYQEVFECVPVPPKRDLQGNWIDQLTGIRGAHIRGEHLCLPGYENSLPTLEIFSYDDWVDGGLPQINRTGLGHLAFEVDDLDKMLKKVLAAGGGQIGERIVADYPNQVVATFVYATDPEGNIVELQNWGTR</sequence>